<dbReference type="AlphaFoldDB" id="A0A150G1W3"/>
<sequence length="289" mass="28988">MATLHSSCLRDNSLFEQNAPQDPEDIVLLQCEPPAPPGSPEERELAGYTRVYTVMKAYMQPQASPAAHGGDNHSGNNLHTGDNDGRAATAAACAHRRLPACSATVAARLRAAAAAVDRVSSCPGALGGGSATDDDGGCRPATPELGDDGAASADAASRSGSDAAGSWALYEYGSSGSGSGSGCSSSGGVEEELEGREGEEARSGGACDDDASFLGEEDLLPLRVSAWEMGVGEAAARGVGLGRVGQGSCHGSGMERAAEPERALVLGVEPQEAGADGECRVGLAAATVK</sequence>
<evidence type="ECO:0000256" key="1">
    <source>
        <dbReference type="SAM" id="MobiDB-lite"/>
    </source>
</evidence>
<reference evidence="3" key="1">
    <citation type="journal article" date="2016" name="Nat. Commun.">
        <title>The Gonium pectorale genome demonstrates co-option of cell cycle regulation during the evolution of multicellularity.</title>
        <authorList>
            <person name="Hanschen E.R."/>
            <person name="Marriage T.N."/>
            <person name="Ferris P.J."/>
            <person name="Hamaji T."/>
            <person name="Toyoda A."/>
            <person name="Fujiyama A."/>
            <person name="Neme R."/>
            <person name="Noguchi H."/>
            <person name="Minakuchi Y."/>
            <person name="Suzuki M."/>
            <person name="Kawai-Toyooka H."/>
            <person name="Smith D.R."/>
            <person name="Sparks H."/>
            <person name="Anderson J."/>
            <person name="Bakaric R."/>
            <person name="Luria V."/>
            <person name="Karger A."/>
            <person name="Kirschner M.W."/>
            <person name="Durand P.M."/>
            <person name="Michod R.E."/>
            <person name="Nozaki H."/>
            <person name="Olson B.J."/>
        </authorList>
    </citation>
    <scope>NUCLEOTIDE SEQUENCE [LARGE SCALE GENOMIC DNA]</scope>
    <source>
        <strain evidence="3">NIES-2863</strain>
    </source>
</reference>
<accession>A0A150G1W3</accession>
<evidence type="ECO:0000313" key="2">
    <source>
        <dbReference type="EMBL" id="KXZ43801.1"/>
    </source>
</evidence>
<feature type="compositionally biased region" description="Low complexity" evidence="1">
    <location>
        <begin position="148"/>
        <end position="160"/>
    </location>
</feature>
<dbReference type="EMBL" id="LSYV01000081">
    <property type="protein sequence ID" value="KXZ43801.1"/>
    <property type="molecule type" value="Genomic_DNA"/>
</dbReference>
<evidence type="ECO:0000313" key="3">
    <source>
        <dbReference type="Proteomes" id="UP000075714"/>
    </source>
</evidence>
<comment type="caution">
    <text evidence="2">The sequence shown here is derived from an EMBL/GenBank/DDBJ whole genome shotgun (WGS) entry which is preliminary data.</text>
</comment>
<gene>
    <name evidence="2" type="ORF">GPECTOR_80g161</name>
</gene>
<feature type="region of interest" description="Disordered" evidence="1">
    <location>
        <begin position="122"/>
        <end position="160"/>
    </location>
</feature>
<feature type="region of interest" description="Disordered" evidence="1">
    <location>
        <begin position="63"/>
        <end position="82"/>
    </location>
</feature>
<proteinExistence type="predicted"/>
<protein>
    <submittedName>
        <fullName evidence="2">Uncharacterized protein</fullName>
    </submittedName>
</protein>
<dbReference type="Proteomes" id="UP000075714">
    <property type="component" value="Unassembled WGS sequence"/>
</dbReference>
<name>A0A150G1W3_GONPE</name>
<feature type="region of interest" description="Disordered" evidence="1">
    <location>
        <begin position="1"/>
        <end position="25"/>
    </location>
</feature>
<keyword evidence="3" id="KW-1185">Reference proteome</keyword>
<feature type="region of interest" description="Disordered" evidence="1">
    <location>
        <begin position="175"/>
        <end position="210"/>
    </location>
</feature>
<organism evidence="2 3">
    <name type="scientific">Gonium pectorale</name>
    <name type="common">Green alga</name>
    <dbReference type="NCBI Taxonomy" id="33097"/>
    <lineage>
        <taxon>Eukaryota</taxon>
        <taxon>Viridiplantae</taxon>
        <taxon>Chlorophyta</taxon>
        <taxon>core chlorophytes</taxon>
        <taxon>Chlorophyceae</taxon>
        <taxon>CS clade</taxon>
        <taxon>Chlamydomonadales</taxon>
        <taxon>Volvocaceae</taxon>
        <taxon>Gonium</taxon>
    </lineage>
</organism>
<feature type="compositionally biased region" description="Polar residues" evidence="1">
    <location>
        <begin position="1"/>
        <end position="20"/>
    </location>
</feature>